<reference evidence="1 2" key="1">
    <citation type="submission" date="2016-01" db="EMBL/GenBank/DDBJ databases">
        <title>Highly variable Streptococcus oralis are common among viridans streptococci isolated from primates.</title>
        <authorList>
            <person name="Denapaite D."/>
            <person name="Rieger M."/>
            <person name="Koendgen S."/>
            <person name="Brueckner R."/>
            <person name="Ochigava I."/>
            <person name="Kappeler P."/>
            <person name="Maetz-Rensing K."/>
            <person name="Leendertz F."/>
            <person name="Hakenbeck R."/>
        </authorList>
    </citation>
    <scope>NUCLEOTIDE SEQUENCE [LARGE SCALE GENOMIC DNA]</scope>
    <source>
        <strain evidence="1 2">DD16</strain>
    </source>
</reference>
<gene>
    <name evidence="1" type="ORF">SORDD16_00330</name>
</gene>
<evidence type="ECO:0000313" key="1">
    <source>
        <dbReference type="EMBL" id="KXT88083.1"/>
    </source>
</evidence>
<evidence type="ECO:0000313" key="2">
    <source>
        <dbReference type="Proteomes" id="UP000072653"/>
    </source>
</evidence>
<proteinExistence type="predicted"/>
<organism evidence="1 2">
    <name type="scientific">Streptococcus oralis</name>
    <dbReference type="NCBI Taxonomy" id="1303"/>
    <lineage>
        <taxon>Bacteria</taxon>
        <taxon>Bacillati</taxon>
        <taxon>Bacillota</taxon>
        <taxon>Bacilli</taxon>
        <taxon>Lactobacillales</taxon>
        <taxon>Streptococcaceae</taxon>
        <taxon>Streptococcus</taxon>
    </lineage>
</organism>
<dbReference type="PATRIC" id="fig|1303.79.peg.359"/>
<comment type="caution">
    <text evidence="1">The sequence shown here is derived from an EMBL/GenBank/DDBJ whole genome shotgun (WGS) entry which is preliminary data.</text>
</comment>
<dbReference type="EMBL" id="LQOB01000022">
    <property type="protein sequence ID" value="KXT88083.1"/>
    <property type="molecule type" value="Genomic_DNA"/>
</dbReference>
<dbReference type="Proteomes" id="UP000072653">
    <property type="component" value="Unassembled WGS sequence"/>
</dbReference>
<name>A0A139PF88_STROR</name>
<sequence length="46" mass="5259">MILSEKLTWDFFNQENSSLGNFFLDISSGSDKIVLMGTQMVLMRTI</sequence>
<accession>A0A139PF88</accession>
<protein>
    <submittedName>
        <fullName evidence="1">Uncharacterized protein</fullName>
    </submittedName>
</protein>
<dbReference type="AlphaFoldDB" id="A0A139PF88"/>